<dbReference type="Gene3D" id="3.30.420.410">
    <property type="entry name" value="Arenaviral nucleoprotein, C-terminal domain"/>
    <property type="match status" value="1"/>
</dbReference>
<proteinExistence type="predicted"/>
<dbReference type="Proteomes" id="UP000290712">
    <property type="component" value="Genome"/>
</dbReference>
<evidence type="ECO:0000313" key="1">
    <source>
        <dbReference type="EMBL" id="AVM87646.1"/>
    </source>
</evidence>
<dbReference type="OrthoDB" id="30918at10239"/>
<dbReference type="InterPro" id="IPR038115">
    <property type="entry name" value="Nucleocapsid_C_sf"/>
</dbReference>
<protein>
    <submittedName>
        <fullName evidence="1">Nucleoprotein</fullName>
    </submittedName>
</protein>
<accession>A0A2P1GNN7</accession>
<reference evidence="1" key="1">
    <citation type="journal article" date="2018" name="Nature">
        <title>The evolutionary history of vertebrate RNA viruses.</title>
        <authorList>
            <person name="Shi M."/>
            <person name="Lin X.D."/>
            <person name="Chen X."/>
            <person name="Tian J.H."/>
            <person name="Chen L.J."/>
            <person name="Li K."/>
            <person name="Wang W."/>
            <person name="Eden J.S."/>
            <person name="Shen J.J."/>
            <person name="Liu L."/>
            <person name="Holmes E.C."/>
            <person name="Zhang Y.Z."/>
        </authorList>
    </citation>
    <scope>NUCLEOTIDE SEQUENCE [LARGE SCALE GENOMIC DNA]</scope>
    <source>
        <strain evidence="1">XYHYG24857</strain>
    </source>
</reference>
<dbReference type="EMBL" id="MG599867">
    <property type="protein sequence ID" value="AVM87646.1"/>
    <property type="molecule type" value="Genomic_RNA"/>
</dbReference>
<dbReference type="GeneID" id="41704009"/>
<keyword evidence="2" id="KW-1185">Reference proteome</keyword>
<sequence length="595" mass="66820">MAGTSDENQLTFEELKQLHGANHVIDDNALVEVKIIFDKLDGAIIKELDDMSKRIAKSELKDYIDDLSDVNRKIRSLHTSEYVSEGSQEPVQLSINELTAGEVVQLDQDIEDMRKKSNTGRGTGNKDNWISGCEKDLELLKSTGYFDMSKGNPQSLANYCLEAGRELELNQALEDSLILTDEDKARFVTEKREGLAAANHFQVDPLFLLALFMKASQLTWQDCVKCITILKTLLMERPLSLKLKDQLGKKPGGVFSFLNTLYEGKLGLFGSPFIMTRARLTYCLSVMYGIPSRLAISASRGVPSLIKDMLKIRITKKLIISPDREDSTWYEHGCHRVFTTPDPEDVWKNRTAVVKNGLSTVVINTKADLRSVKEVAAAPKSSVRRSPENKQTIAKTSSHLPIDTFLVRKTPESQSSGPFWVIDVEGEAKSPVEICIMKFDPEIGGKGGIKDRFFRQIKSNIGDSSFTHGLNKSKSRDDVDWADDMREFWVKVHGNVYCKGSRDIKDFLDNLGLSGTILDLEGIHKSWDDINKTQYACILDLESTQVCSRKDIHDKLPQKQNGDINKKHLPHCAEVDCLHLICMAMGKVPDEFIKT</sequence>
<evidence type="ECO:0000313" key="2">
    <source>
        <dbReference type="Proteomes" id="UP000290712"/>
    </source>
</evidence>
<dbReference type="KEGG" id="vg:41704009"/>
<dbReference type="GO" id="GO:0019013">
    <property type="term" value="C:viral nucleocapsid"/>
    <property type="evidence" value="ECO:0007669"/>
    <property type="project" value="UniProtKB-KW"/>
</dbReference>
<dbReference type="RefSeq" id="YP_009551604.1">
    <property type="nucleotide sequence ID" value="NC_040464.1"/>
</dbReference>
<organism evidence="1">
    <name type="scientific">Wenling frogfish arenavirus 2</name>
    <dbReference type="NCBI Taxonomy" id="2116467"/>
    <lineage>
        <taxon>Viruses</taxon>
        <taxon>Riboviria</taxon>
        <taxon>Orthornavirae</taxon>
        <taxon>Negarnaviricota</taxon>
        <taxon>Polyploviricotina</taxon>
        <taxon>Bunyaviricetes</taxon>
        <taxon>Hareavirales</taxon>
        <taxon>Arenaviridae</taxon>
        <taxon>Antennavirus</taxon>
        <taxon>Antennavirus hirsutum</taxon>
    </lineage>
</organism>
<name>A0A2P1GNN7_9VIRU</name>
<keyword evidence="1" id="KW-0946">Virion</keyword>
<keyword evidence="1" id="KW-0543">Viral nucleoprotein</keyword>